<dbReference type="Proteomes" id="UP000887576">
    <property type="component" value="Unplaced"/>
</dbReference>
<reference evidence="2" key="1">
    <citation type="submission" date="2022-11" db="UniProtKB">
        <authorList>
            <consortium name="WormBaseParasite"/>
        </authorList>
    </citation>
    <scope>IDENTIFICATION</scope>
</reference>
<evidence type="ECO:0000313" key="2">
    <source>
        <dbReference type="WBParaSite" id="JU765_v2.g15359.t1"/>
    </source>
</evidence>
<protein>
    <submittedName>
        <fullName evidence="2">Selenoprotein P N-terminal domain-containing protein</fullName>
    </submittedName>
</protein>
<proteinExistence type="predicted"/>
<accession>A0AC34QDY5</accession>
<dbReference type="WBParaSite" id="JU765_v2.g15359.t1">
    <property type="protein sequence ID" value="JU765_v2.g15359.t1"/>
    <property type="gene ID" value="JU765_v2.g15359"/>
</dbReference>
<evidence type="ECO:0000313" key="1">
    <source>
        <dbReference type="Proteomes" id="UP000887576"/>
    </source>
</evidence>
<name>A0AC34QDY5_9BILA</name>
<organism evidence="1 2">
    <name type="scientific">Panagrolaimus sp. JU765</name>
    <dbReference type="NCBI Taxonomy" id="591449"/>
    <lineage>
        <taxon>Eukaryota</taxon>
        <taxon>Metazoa</taxon>
        <taxon>Ecdysozoa</taxon>
        <taxon>Nematoda</taxon>
        <taxon>Chromadorea</taxon>
        <taxon>Rhabditida</taxon>
        <taxon>Tylenchina</taxon>
        <taxon>Panagrolaimomorpha</taxon>
        <taxon>Panagrolaimoidea</taxon>
        <taxon>Panagrolaimidae</taxon>
        <taxon>Panagrolaimus</taxon>
    </lineage>
</organism>
<sequence length="531" mass="60081">MFWPKLLFLLVLFLWSFDGIRSIPAFCSVAQRWSINGRPFVDEYRGRVLMLVFTRLDCAKCEEKIKKCDAFLKYETLAEQWNTEVNVVAVVPRSESDVRVSALQKQLRTIRIAKESVQEPLWGWLNVGHNDGLIFDRCGRLAKRLQFSENPETMKKIFESLKTVVIGQPCGICAYDEPSLKRIQSFVKPTPQVLPPMLTAYVSPNRQNSPPIHQTNHRQSSQTNSVASQSPANSNHGKKEFETLTVDYRRNSSGNRILAQQQQPGVFNNEWAQVPAKSAFNKFPAETKPLKNNLSAKNSLKPATLQTTPEAFYSDAEDAKADSDYYDYVADFTTSKPEYVQIPKPSSPSLFWPTKIPGGLSGHGHSQTCTGYNDEICYQQFLQLDESEIHRCCKKKIVLTDQCVPGKCSNSTQQLCCIQKLLQAKFSCCSDEDQGLATSPTDQFSRCCYSNFVTSDDSCCPFSYASSQWRAVHELCLPNVQIDLSNVKVKTVVAGTYVTVDFDFRQTKRWKFDCKYGGQIDQYSFIPGDSK</sequence>